<comment type="caution">
    <text evidence="6">The sequence shown here is derived from an EMBL/GenBank/DDBJ whole genome shotgun (WGS) entry which is preliminary data.</text>
</comment>
<dbReference type="Proteomes" id="UP000654075">
    <property type="component" value="Unassembled WGS sequence"/>
</dbReference>
<dbReference type="PROSITE" id="PS00941">
    <property type="entry name" value="CARBOXYLESTERASE_B_2"/>
    <property type="match status" value="1"/>
</dbReference>
<dbReference type="InterPro" id="IPR019819">
    <property type="entry name" value="Carboxylesterase_B_CS"/>
</dbReference>
<dbReference type="Pfam" id="PF00135">
    <property type="entry name" value="COesterase"/>
    <property type="match status" value="1"/>
</dbReference>
<evidence type="ECO:0000256" key="2">
    <source>
        <dbReference type="ARBA" id="ARBA00022801"/>
    </source>
</evidence>
<organism evidence="6 7">
    <name type="scientific">Polarella glacialis</name>
    <name type="common">Dinoflagellate</name>
    <dbReference type="NCBI Taxonomy" id="89957"/>
    <lineage>
        <taxon>Eukaryota</taxon>
        <taxon>Sar</taxon>
        <taxon>Alveolata</taxon>
        <taxon>Dinophyceae</taxon>
        <taxon>Suessiales</taxon>
        <taxon>Suessiaceae</taxon>
        <taxon>Polarella</taxon>
    </lineage>
</organism>
<name>A0A813HIP7_POLGL</name>
<dbReference type="PANTHER" id="PTHR43918:SF4">
    <property type="entry name" value="CARBOXYLIC ESTER HYDROLASE"/>
    <property type="match status" value="1"/>
</dbReference>
<dbReference type="InterPro" id="IPR002018">
    <property type="entry name" value="CarbesteraseB"/>
</dbReference>
<dbReference type="InterPro" id="IPR019826">
    <property type="entry name" value="Carboxylesterase_B_AS"/>
</dbReference>
<dbReference type="GO" id="GO:0052689">
    <property type="term" value="F:carboxylic ester hydrolase activity"/>
    <property type="evidence" value="ECO:0007669"/>
    <property type="project" value="TreeGrafter"/>
</dbReference>
<dbReference type="PROSITE" id="PS00122">
    <property type="entry name" value="CARBOXYLESTERASE_B_1"/>
    <property type="match status" value="1"/>
</dbReference>
<dbReference type="Gene3D" id="3.40.50.1820">
    <property type="entry name" value="alpha/beta hydrolase"/>
    <property type="match status" value="1"/>
</dbReference>
<dbReference type="OrthoDB" id="423410at2759"/>
<dbReference type="EC" id="3.1.1.-" evidence="3"/>
<dbReference type="PANTHER" id="PTHR43918">
    <property type="entry name" value="ACETYLCHOLINESTERASE"/>
    <property type="match status" value="1"/>
</dbReference>
<evidence type="ECO:0000259" key="4">
    <source>
        <dbReference type="Pfam" id="PF00135"/>
    </source>
</evidence>
<evidence type="ECO:0000313" key="7">
    <source>
        <dbReference type="Proteomes" id="UP000654075"/>
    </source>
</evidence>
<reference evidence="6" key="1">
    <citation type="submission" date="2021-02" db="EMBL/GenBank/DDBJ databases">
        <authorList>
            <person name="Dougan E. K."/>
            <person name="Rhodes N."/>
            <person name="Thang M."/>
            <person name="Chan C."/>
        </authorList>
    </citation>
    <scope>NUCLEOTIDE SEQUENCE</scope>
</reference>
<dbReference type="EMBL" id="CAJNNV010031685">
    <property type="protein sequence ID" value="CAE8637360.1"/>
    <property type="molecule type" value="Genomic_DNA"/>
</dbReference>
<protein>
    <recommendedName>
        <fullName evidence="3">Carboxylic ester hydrolase</fullName>
        <ecNumber evidence="3">3.1.1.-</ecNumber>
    </recommendedName>
</protein>
<dbReference type="InterPro" id="IPR029058">
    <property type="entry name" value="AB_hydrolase_fold"/>
</dbReference>
<sequence>MCFNNSCVVVVVCHSFGVWRFRITPKDPTSAKAVGKLVLSLAGVIKNAPVTLSDKVSEDCLYLNIVTPSLTGNLPVMLWIHGGVFLYGSGSDAIYRGTKLAEDEKVVIVTINYRLGCFGFLNVPGGDCNCGSWDQLEALRWIHSEIRHFGGDPSRITIMGESAGGMSCGVLLASPLSQPFFQRAILMSGAFSNVMSNEDAAHVSRQFCRKAGVEDISADSLRALSAEQLLTAQGTVPGYMPFQPCVDGELIPDLPLAALAREGISPQLSSKQVMVGFTAEEFNLFSPLPSRFMRRKPLAEVSKHVAAMLGPSRMAAAVDQQLPQEVEPEIRQLLKQIRAENNFSNWRDAGKQLMTLLVFHAPALLAAESLSRTAESVFVYSYNFDAGRFGSAHGSELALLFGTQHKHWLLAELSGAKKDPDSADAMSSTLMSRFAAFARTGSANSCSAAADWPVYNSGSGDESRSVFVLDRECKVVSPSGSAQRMMSLLSRVRRPFGFKPGPVLHAKL</sequence>
<dbReference type="SUPFAM" id="SSF53474">
    <property type="entry name" value="alpha/beta-Hydrolases"/>
    <property type="match status" value="1"/>
</dbReference>
<dbReference type="InterPro" id="IPR050654">
    <property type="entry name" value="AChE-related_enzymes"/>
</dbReference>
<keyword evidence="2 3" id="KW-0378">Hydrolase</keyword>
<keyword evidence="7" id="KW-1185">Reference proteome</keyword>
<dbReference type="AlphaFoldDB" id="A0A813HIP7"/>
<evidence type="ECO:0000256" key="3">
    <source>
        <dbReference type="RuleBase" id="RU361235"/>
    </source>
</evidence>
<dbReference type="EMBL" id="CAJNNV010031608">
    <property type="protein sequence ID" value="CAE8637050.1"/>
    <property type="molecule type" value="Genomic_DNA"/>
</dbReference>
<evidence type="ECO:0000256" key="1">
    <source>
        <dbReference type="ARBA" id="ARBA00005964"/>
    </source>
</evidence>
<gene>
    <name evidence="5" type="ORF">PGLA1383_LOCUS52452</name>
    <name evidence="6" type="ORF">PGLA1383_LOCUS52727</name>
</gene>
<comment type="similarity">
    <text evidence="1 3">Belongs to the type-B carboxylesterase/lipase family.</text>
</comment>
<feature type="domain" description="Carboxylesterase type B" evidence="4">
    <location>
        <begin position="53"/>
        <end position="466"/>
    </location>
</feature>
<evidence type="ECO:0000313" key="5">
    <source>
        <dbReference type="EMBL" id="CAE8637050.1"/>
    </source>
</evidence>
<accession>A0A813HIP7</accession>
<evidence type="ECO:0000313" key="6">
    <source>
        <dbReference type="EMBL" id="CAE8637360.1"/>
    </source>
</evidence>
<proteinExistence type="inferred from homology"/>